<reference evidence="1" key="1">
    <citation type="submission" date="2018-05" db="EMBL/GenBank/DDBJ databases">
        <authorList>
            <person name="Lanie J.A."/>
            <person name="Ng W.-L."/>
            <person name="Kazmierczak K.M."/>
            <person name="Andrzejewski T.M."/>
            <person name="Davidsen T.M."/>
            <person name="Wayne K.J."/>
            <person name="Tettelin H."/>
            <person name="Glass J.I."/>
            <person name="Rusch D."/>
            <person name="Podicherti R."/>
            <person name="Tsui H.-C.T."/>
            <person name="Winkler M.E."/>
        </authorList>
    </citation>
    <scope>NUCLEOTIDE SEQUENCE</scope>
</reference>
<protein>
    <recommendedName>
        <fullName evidence="2">MnmE helical domain-containing protein</fullName>
    </recommendedName>
</protein>
<dbReference type="Gene3D" id="1.20.120.430">
    <property type="entry name" value="tRNA modification GTPase MnmE domain 2"/>
    <property type="match status" value="1"/>
</dbReference>
<dbReference type="InterPro" id="IPR027368">
    <property type="entry name" value="MnmE_dom2"/>
</dbReference>
<dbReference type="EMBL" id="UINC01096059">
    <property type="protein sequence ID" value="SVC52632.1"/>
    <property type="molecule type" value="Genomic_DNA"/>
</dbReference>
<evidence type="ECO:0008006" key="2">
    <source>
        <dbReference type="Google" id="ProtNLM"/>
    </source>
</evidence>
<accession>A0A382MYU0</accession>
<name>A0A382MYU0_9ZZZZ</name>
<dbReference type="AlphaFoldDB" id="A0A382MYU0"/>
<dbReference type="SUPFAM" id="SSF116878">
    <property type="entry name" value="TrmE connector domain"/>
    <property type="match status" value="1"/>
</dbReference>
<gene>
    <name evidence="1" type="ORF">METZ01_LOCUS305486</name>
</gene>
<proteinExistence type="predicted"/>
<feature type="non-terminal residue" evidence="1">
    <location>
        <position position="1"/>
    </location>
</feature>
<evidence type="ECO:0000313" key="1">
    <source>
        <dbReference type="EMBL" id="SVC52632.1"/>
    </source>
</evidence>
<organism evidence="1">
    <name type="scientific">marine metagenome</name>
    <dbReference type="NCBI Taxonomy" id="408172"/>
    <lineage>
        <taxon>unclassified sequences</taxon>
        <taxon>metagenomes</taxon>
        <taxon>ecological metagenomes</taxon>
    </lineage>
</organism>
<sequence>KKQHLDIEIIAFELREALNAVDALLGKTSPEDILDHVFNSFCVGK</sequence>